<reference evidence="2 3" key="1">
    <citation type="journal article" date="2015" name="Proc. Natl. Acad. Sci. U.S.A.">
        <title>Expanded metabolic versatility of ubiquitous nitrite-oxidizing bacteria from the genus Nitrospira.</title>
        <authorList>
            <person name="Koch H."/>
            <person name="Lucker S."/>
            <person name="Albertsen M."/>
            <person name="Kitzinger K."/>
            <person name="Herbold C."/>
            <person name="Spieck E."/>
            <person name="Nielsen P.H."/>
            <person name="Wagner M."/>
            <person name="Daims H."/>
        </authorList>
    </citation>
    <scope>NUCLEOTIDE SEQUENCE [LARGE SCALE GENOMIC DNA]</scope>
    <source>
        <strain evidence="2 3">NSP M-1</strain>
    </source>
</reference>
<dbReference type="GO" id="GO:0003677">
    <property type="term" value="F:DNA binding"/>
    <property type="evidence" value="ECO:0007669"/>
    <property type="project" value="InterPro"/>
</dbReference>
<evidence type="ECO:0000313" key="3">
    <source>
        <dbReference type="Proteomes" id="UP000069205"/>
    </source>
</evidence>
<evidence type="ECO:0000313" key="2">
    <source>
        <dbReference type="EMBL" id="ALA58362.1"/>
    </source>
</evidence>
<dbReference type="AlphaFoldDB" id="A0A0K2GCP0"/>
<sequence length="109" mass="11926">MDKAKRKRLEARGWRIGMASEFLGLNPEEAALVEMKVRLSQALRARREARGLSQVALAKRLRSSQSRVAKMEAADQTVSIDLLLRGLVMLGATPRDIGKVLGRNSGVAA</sequence>
<accession>A0A0K2GCP0</accession>
<dbReference type="Proteomes" id="UP000069205">
    <property type="component" value="Chromosome"/>
</dbReference>
<feature type="domain" description="HTH cro/C1-type" evidence="1">
    <location>
        <begin position="43"/>
        <end position="97"/>
    </location>
</feature>
<protein>
    <submittedName>
        <fullName evidence="2">Xre family DNA binding protein</fullName>
    </submittedName>
</protein>
<dbReference type="SUPFAM" id="SSF47413">
    <property type="entry name" value="lambda repressor-like DNA-binding domains"/>
    <property type="match status" value="1"/>
</dbReference>
<dbReference type="Pfam" id="PF13560">
    <property type="entry name" value="HTH_31"/>
    <property type="match status" value="1"/>
</dbReference>
<dbReference type="PATRIC" id="fig|42253.5.peg.1914"/>
<dbReference type="EMBL" id="CP011801">
    <property type="protein sequence ID" value="ALA58362.1"/>
    <property type="molecule type" value="Genomic_DNA"/>
</dbReference>
<organism evidence="2 3">
    <name type="scientific">Nitrospira moscoviensis</name>
    <dbReference type="NCBI Taxonomy" id="42253"/>
    <lineage>
        <taxon>Bacteria</taxon>
        <taxon>Pseudomonadati</taxon>
        <taxon>Nitrospirota</taxon>
        <taxon>Nitrospiria</taxon>
        <taxon>Nitrospirales</taxon>
        <taxon>Nitrospiraceae</taxon>
        <taxon>Nitrospira</taxon>
    </lineage>
</organism>
<dbReference type="OrthoDB" id="9797462at2"/>
<gene>
    <name evidence="2" type="ORF">NITMOv2_1943</name>
</gene>
<dbReference type="Gene3D" id="1.10.260.40">
    <property type="entry name" value="lambda repressor-like DNA-binding domains"/>
    <property type="match status" value="1"/>
</dbReference>
<dbReference type="CDD" id="cd00093">
    <property type="entry name" value="HTH_XRE"/>
    <property type="match status" value="1"/>
</dbReference>
<dbReference type="PROSITE" id="PS50943">
    <property type="entry name" value="HTH_CROC1"/>
    <property type="match status" value="1"/>
</dbReference>
<keyword evidence="3" id="KW-1185">Reference proteome</keyword>
<dbReference type="InterPro" id="IPR001387">
    <property type="entry name" value="Cro/C1-type_HTH"/>
</dbReference>
<dbReference type="RefSeq" id="WP_053379541.1">
    <property type="nucleotide sequence ID" value="NZ_CP011801.1"/>
</dbReference>
<proteinExistence type="predicted"/>
<dbReference type="SMART" id="SM00530">
    <property type="entry name" value="HTH_XRE"/>
    <property type="match status" value="1"/>
</dbReference>
<dbReference type="STRING" id="42253.NITMOv2_1943"/>
<name>A0A0K2GCP0_NITMO</name>
<dbReference type="KEGG" id="nmv:NITMOv2_1943"/>
<dbReference type="InterPro" id="IPR010982">
    <property type="entry name" value="Lambda_DNA-bd_dom_sf"/>
</dbReference>
<evidence type="ECO:0000259" key="1">
    <source>
        <dbReference type="PROSITE" id="PS50943"/>
    </source>
</evidence>